<protein>
    <submittedName>
        <fullName evidence="2">Uncharacterized protein</fullName>
    </submittedName>
</protein>
<dbReference type="Proteomes" id="UP000515734">
    <property type="component" value="Chromosome"/>
</dbReference>
<gene>
    <name evidence="2" type="ORF">NIIDNTM18_42730</name>
</gene>
<evidence type="ECO:0000313" key="3">
    <source>
        <dbReference type="Proteomes" id="UP000515734"/>
    </source>
</evidence>
<proteinExistence type="predicted"/>
<evidence type="ECO:0000313" key="2">
    <source>
        <dbReference type="EMBL" id="BCI54995.1"/>
    </source>
</evidence>
<dbReference type="AlphaFoldDB" id="A0A6S6P8Z8"/>
<name>A0A6S6P8Z8_9MYCO</name>
<feature type="region of interest" description="Disordered" evidence="1">
    <location>
        <begin position="159"/>
        <end position="188"/>
    </location>
</feature>
<evidence type="ECO:0000256" key="1">
    <source>
        <dbReference type="SAM" id="MobiDB-lite"/>
    </source>
</evidence>
<feature type="compositionally biased region" description="Basic and acidic residues" evidence="1">
    <location>
        <begin position="163"/>
        <end position="178"/>
    </location>
</feature>
<reference evidence="2 3" key="1">
    <citation type="submission" date="2020-07" db="EMBL/GenBank/DDBJ databases">
        <title>Complete genome sequence of Mycolicibacterium litorale like strain isolated from cardiac implantable electronic device infection.</title>
        <authorList>
            <person name="Fukano H."/>
            <person name="Miyama H."/>
            <person name="Hoshino Y."/>
        </authorList>
    </citation>
    <scope>NUCLEOTIDE SEQUENCE [LARGE SCALE GENOMIC DNA]</scope>
    <source>
        <strain evidence="2 3">NIIDNTM18</strain>
    </source>
</reference>
<dbReference type="EMBL" id="AP023287">
    <property type="protein sequence ID" value="BCI54995.1"/>
    <property type="molecule type" value="Genomic_DNA"/>
</dbReference>
<organism evidence="2 3">
    <name type="scientific">Mycolicibacterium litorale</name>
    <dbReference type="NCBI Taxonomy" id="758802"/>
    <lineage>
        <taxon>Bacteria</taxon>
        <taxon>Bacillati</taxon>
        <taxon>Actinomycetota</taxon>
        <taxon>Actinomycetes</taxon>
        <taxon>Mycobacteriales</taxon>
        <taxon>Mycobacteriaceae</taxon>
        <taxon>Mycolicibacterium</taxon>
    </lineage>
</organism>
<dbReference type="RefSeq" id="WP_185292763.1">
    <property type="nucleotide sequence ID" value="NZ_AP023287.1"/>
</dbReference>
<accession>A0A6S6P8Z8</accession>
<sequence>MTQVERWAHPRDAARDAVVWGLVEEAAKKRKEEAKAFTADYLVRESSKGVDAHAADGTLIGSVTRSKPSKTLDVDDMGAFLGWVVQHRPDLLSVQYEAKKSILKTLRVIDGVVLDPDGVEVPGVCERMTSGSVRVNKESGARELVRDILDGVERVAALPQPEPEDRYTQDRRGRRDCESVGVVRRRYR</sequence>